<proteinExistence type="predicted"/>
<feature type="domain" description="Reverse transcriptase" evidence="1">
    <location>
        <begin position="1"/>
        <end position="348"/>
    </location>
</feature>
<dbReference type="InterPro" id="IPR043502">
    <property type="entry name" value="DNA/RNA_pol_sf"/>
</dbReference>
<dbReference type="Pfam" id="PF00078">
    <property type="entry name" value="RVT_1"/>
    <property type="match status" value="1"/>
</dbReference>
<dbReference type="AlphaFoldDB" id="A0A6D2KRY9"/>
<dbReference type="GO" id="GO:0003676">
    <property type="term" value="F:nucleic acid binding"/>
    <property type="evidence" value="ECO:0007669"/>
    <property type="project" value="InterPro"/>
</dbReference>
<name>A0A6D2KRY9_9BRAS</name>
<dbReference type="PANTHER" id="PTHR33116">
    <property type="entry name" value="REVERSE TRANSCRIPTASE ZINC-BINDING DOMAIN-CONTAINING PROTEIN-RELATED-RELATED"/>
    <property type="match status" value="1"/>
</dbReference>
<organism evidence="2 3">
    <name type="scientific">Microthlaspi erraticum</name>
    <dbReference type="NCBI Taxonomy" id="1685480"/>
    <lineage>
        <taxon>Eukaryota</taxon>
        <taxon>Viridiplantae</taxon>
        <taxon>Streptophyta</taxon>
        <taxon>Embryophyta</taxon>
        <taxon>Tracheophyta</taxon>
        <taxon>Spermatophyta</taxon>
        <taxon>Magnoliopsida</taxon>
        <taxon>eudicotyledons</taxon>
        <taxon>Gunneridae</taxon>
        <taxon>Pentapetalae</taxon>
        <taxon>rosids</taxon>
        <taxon>malvids</taxon>
        <taxon>Brassicales</taxon>
        <taxon>Brassicaceae</taxon>
        <taxon>Coluteocarpeae</taxon>
        <taxon>Microthlaspi</taxon>
    </lineage>
</organism>
<protein>
    <recommendedName>
        <fullName evidence="1">Reverse transcriptase domain-containing protein</fullName>
    </recommendedName>
</protein>
<keyword evidence="3" id="KW-1185">Reference proteome</keyword>
<dbReference type="InterPro" id="IPR044730">
    <property type="entry name" value="RNase_H-like_dom_plant"/>
</dbReference>
<gene>
    <name evidence="2" type="ORF">MERR_LOCUS39112</name>
</gene>
<accession>A0A6D2KRY9</accession>
<reference evidence="2" key="1">
    <citation type="submission" date="2020-01" db="EMBL/GenBank/DDBJ databases">
        <authorList>
            <person name="Mishra B."/>
        </authorList>
    </citation>
    <scope>NUCLEOTIDE SEQUENCE [LARGE SCALE GENOMIC DNA]</scope>
</reference>
<dbReference type="GO" id="GO:0004523">
    <property type="term" value="F:RNA-DNA hybrid ribonuclease activity"/>
    <property type="evidence" value="ECO:0007669"/>
    <property type="project" value="InterPro"/>
</dbReference>
<dbReference type="PROSITE" id="PS50878">
    <property type="entry name" value="RT_POL"/>
    <property type="match status" value="1"/>
</dbReference>
<dbReference type="InterPro" id="IPR026960">
    <property type="entry name" value="RVT-Znf"/>
</dbReference>
<dbReference type="Pfam" id="PF13456">
    <property type="entry name" value="RVT_3"/>
    <property type="match status" value="1"/>
</dbReference>
<dbReference type="OrthoDB" id="1113524at2759"/>
<dbReference type="CDD" id="cd01650">
    <property type="entry name" value="RT_nLTR_like"/>
    <property type="match status" value="1"/>
</dbReference>
<dbReference type="Pfam" id="PF13966">
    <property type="entry name" value="zf-RVT"/>
    <property type="match status" value="1"/>
</dbReference>
<dbReference type="InterPro" id="IPR000477">
    <property type="entry name" value="RT_dom"/>
</dbReference>
<sequence>MAQAGDKNTKFFHSVTKARRIRNNLNTILDENGTIQRGDEAIGDVSEKYFQNLFSSDQPSNDIYAKVFEGFETRVSDEINRDITKPVTAKEIEAAVFSIGPSRAPGPDGFSCAFYHHFWEDIEEIQLFFRQEHLSGVISENQAAFIPGRMITDNVIVAHEMYYALKSRKRQAKSYMALKTDITKAYDRLEWRFLEETMRHMGFCQQWISWIMKCVSSVNFKVLINGSPKGLIRPERGIRQGDPLSPYLFILCAEVLSHLMHQAGASRKVQGMKLSQSCPNINHLLFADDSLFFTLANQKSAKGIKEVLTIYEQASGQAVNLRKSAITFGRLVKPEVKRQMRRILGIHNEGGGGKYLGIPEQFTHKKTEMFEYIVDKVKERTQGWHKRFLSLGGKEVLLKSIATAMPVYSMNVFKLPKGICEEINSVLADFWWGSDQGKKNMHWFAWNRLCLPKSEGGIGFRDIERFNLALLGKQAWRLLQNPECLMARVMRGRYYSSGLRFVVGNGTTISAWDDPWLIMDPPRAPRPRDAELRHYQVNEWIKDDRSGWNEAIIREVVIKSGYWLAMHLPENPGIHTPSANRELNQAIWKLHTANKIKHFLWKIASKSLPTRATLRRRHIIRTSLCLRCCQQEETANHIFFECPYAQQVWRASGLFHSALFDPLMELETKLVSFLLNPTVYTSMYTQHQVLWVLWRIWKSRNVLIFQQKSIHWRSLTRYAMNDASEWIRAQEMTQEAQHQSNNDGREFRHRLWITIQGWVKCNYDGSFRGEDHNAKAGWIVRDDRGTYLGSGQAEAKKVSSAIEAEFQALIISMQNCWCQGYRHIIFEGDSRNVVNLVNNSSLNFVLFNWIREVWSWMAKFKDIAFTWVPREGNQAADLLATRNLPNHTNFVYHSYVPEFMSNVLHNDFFSSS</sequence>
<evidence type="ECO:0000259" key="1">
    <source>
        <dbReference type="PROSITE" id="PS50878"/>
    </source>
</evidence>
<dbReference type="Gene3D" id="3.30.420.10">
    <property type="entry name" value="Ribonuclease H-like superfamily/Ribonuclease H"/>
    <property type="match status" value="1"/>
</dbReference>
<dbReference type="SUPFAM" id="SSF53098">
    <property type="entry name" value="Ribonuclease H-like"/>
    <property type="match status" value="1"/>
</dbReference>
<dbReference type="InterPro" id="IPR012337">
    <property type="entry name" value="RNaseH-like_sf"/>
</dbReference>
<evidence type="ECO:0000313" key="2">
    <source>
        <dbReference type="EMBL" id="CAA7051877.1"/>
    </source>
</evidence>
<dbReference type="InterPro" id="IPR002156">
    <property type="entry name" value="RNaseH_domain"/>
</dbReference>
<dbReference type="Proteomes" id="UP000467841">
    <property type="component" value="Unassembled WGS sequence"/>
</dbReference>
<dbReference type="CDD" id="cd06222">
    <property type="entry name" value="RNase_H_like"/>
    <property type="match status" value="1"/>
</dbReference>
<dbReference type="InterPro" id="IPR036397">
    <property type="entry name" value="RNaseH_sf"/>
</dbReference>
<evidence type="ECO:0000313" key="3">
    <source>
        <dbReference type="Proteomes" id="UP000467841"/>
    </source>
</evidence>
<dbReference type="PANTHER" id="PTHR33116:SF86">
    <property type="entry name" value="REVERSE TRANSCRIPTASE DOMAIN-CONTAINING PROTEIN"/>
    <property type="match status" value="1"/>
</dbReference>
<comment type="caution">
    <text evidence="2">The sequence shown here is derived from an EMBL/GenBank/DDBJ whole genome shotgun (WGS) entry which is preliminary data.</text>
</comment>
<dbReference type="SUPFAM" id="SSF56672">
    <property type="entry name" value="DNA/RNA polymerases"/>
    <property type="match status" value="1"/>
</dbReference>
<dbReference type="EMBL" id="CACVBM020001495">
    <property type="protein sequence ID" value="CAA7051877.1"/>
    <property type="molecule type" value="Genomic_DNA"/>
</dbReference>